<reference evidence="4" key="2">
    <citation type="submission" date="2023-11" db="UniProtKB">
        <authorList>
            <consortium name="WormBaseParasite"/>
        </authorList>
    </citation>
    <scope>IDENTIFICATION</scope>
</reference>
<organism evidence="3 4">
    <name type="scientific">Trichobilharzia regenti</name>
    <name type="common">Nasal bird schistosome</name>
    <dbReference type="NCBI Taxonomy" id="157069"/>
    <lineage>
        <taxon>Eukaryota</taxon>
        <taxon>Metazoa</taxon>
        <taxon>Spiralia</taxon>
        <taxon>Lophotrochozoa</taxon>
        <taxon>Platyhelminthes</taxon>
        <taxon>Trematoda</taxon>
        <taxon>Digenea</taxon>
        <taxon>Strigeidida</taxon>
        <taxon>Schistosomatoidea</taxon>
        <taxon>Schistosomatidae</taxon>
        <taxon>Trichobilharzia</taxon>
    </lineage>
</organism>
<reference evidence="3" key="1">
    <citation type="submission" date="2022-06" db="EMBL/GenBank/DDBJ databases">
        <authorList>
            <person name="Berger JAMES D."/>
            <person name="Berger JAMES D."/>
        </authorList>
    </citation>
    <scope>NUCLEOTIDE SEQUENCE [LARGE SCALE GENOMIC DNA]</scope>
</reference>
<dbReference type="GO" id="GO:0070382">
    <property type="term" value="C:exocytic vesicle"/>
    <property type="evidence" value="ECO:0007669"/>
    <property type="project" value="TreeGrafter"/>
</dbReference>
<dbReference type="Proteomes" id="UP000050795">
    <property type="component" value="Unassembled WGS sequence"/>
</dbReference>
<dbReference type="InterPro" id="IPR013083">
    <property type="entry name" value="Znf_RING/FYVE/PHD"/>
</dbReference>
<feature type="region of interest" description="Disordered" evidence="1">
    <location>
        <begin position="231"/>
        <end position="309"/>
    </location>
</feature>
<dbReference type="PANTHER" id="PTHR45716">
    <property type="entry name" value="BITESIZE, ISOFORM I"/>
    <property type="match status" value="1"/>
</dbReference>
<evidence type="ECO:0000313" key="4">
    <source>
        <dbReference type="WBParaSite" id="TREG1_16240.10"/>
    </source>
</evidence>
<keyword evidence="3" id="KW-1185">Reference proteome</keyword>
<feature type="domain" description="C2" evidence="2">
    <location>
        <begin position="534"/>
        <end position="661"/>
    </location>
</feature>
<dbReference type="InterPro" id="IPR035892">
    <property type="entry name" value="C2_domain_sf"/>
</dbReference>
<dbReference type="Pfam" id="PF00168">
    <property type="entry name" value="C2"/>
    <property type="match status" value="2"/>
</dbReference>
<feature type="domain" description="C2" evidence="2">
    <location>
        <begin position="380"/>
        <end position="503"/>
    </location>
</feature>
<feature type="compositionally biased region" description="Basic and acidic residues" evidence="1">
    <location>
        <begin position="242"/>
        <end position="252"/>
    </location>
</feature>
<dbReference type="Gene3D" id="2.60.40.150">
    <property type="entry name" value="C2 domain"/>
    <property type="match status" value="2"/>
</dbReference>
<evidence type="ECO:0000256" key="1">
    <source>
        <dbReference type="SAM" id="MobiDB-lite"/>
    </source>
</evidence>
<name>A0AA85JEH1_TRIRE</name>
<protein>
    <recommendedName>
        <fullName evidence="2">C2 domain-containing protein</fullName>
    </recommendedName>
</protein>
<dbReference type="GO" id="GO:0006887">
    <property type="term" value="P:exocytosis"/>
    <property type="evidence" value="ECO:0007669"/>
    <property type="project" value="TreeGrafter"/>
</dbReference>
<accession>A0AA85JEH1</accession>
<dbReference type="InterPro" id="IPR000008">
    <property type="entry name" value="C2_dom"/>
</dbReference>
<dbReference type="Gene3D" id="3.30.40.10">
    <property type="entry name" value="Zinc/RING finger domain, C3HC4 (zinc finger)"/>
    <property type="match status" value="1"/>
</dbReference>
<dbReference type="InterPro" id="IPR011011">
    <property type="entry name" value="Znf_FYVE_PHD"/>
</dbReference>
<dbReference type="WBParaSite" id="TREG1_16240.10">
    <property type="protein sequence ID" value="TREG1_16240.10"/>
    <property type="gene ID" value="TREG1_16240"/>
</dbReference>
<dbReference type="GO" id="GO:0042043">
    <property type="term" value="F:neurexin family protein binding"/>
    <property type="evidence" value="ECO:0007669"/>
    <property type="project" value="TreeGrafter"/>
</dbReference>
<proteinExistence type="predicted"/>
<dbReference type="SUPFAM" id="SSF57903">
    <property type="entry name" value="FYVE/PHD zinc finger"/>
    <property type="match status" value="1"/>
</dbReference>
<dbReference type="PROSITE" id="PS50004">
    <property type="entry name" value="C2"/>
    <property type="match status" value="2"/>
</dbReference>
<dbReference type="AlphaFoldDB" id="A0AA85JEH1"/>
<dbReference type="SUPFAM" id="SSF49562">
    <property type="entry name" value="C2 domain (Calcium/lipid-binding domain, CaLB)"/>
    <property type="match status" value="2"/>
</dbReference>
<feature type="compositionally biased region" description="Basic and acidic residues" evidence="1">
    <location>
        <begin position="270"/>
        <end position="280"/>
    </location>
</feature>
<dbReference type="GO" id="GO:0005886">
    <property type="term" value="C:plasma membrane"/>
    <property type="evidence" value="ECO:0007669"/>
    <property type="project" value="TreeGrafter"/>
</dbReference>
<evidence type="ECO:0000259" key="2">
    <source>
        <dbReference type="PROSITE" id="PS50004"/>
    </source>
</evidence>
<feature type="compositionally biased region" description="Basic residues" evidence="1">
    <location>
        <begin position="293"/>
        <end position="309"/>
    </location>
</feature>
<dbReference type="PANTHER" id="PTHR45716:SF2">
    <property type="entry name" value="BITESIZE, ISOFORM I"/>
    <property type="match status" value="1"/>
</dbReference>
<sequence length="699" mass="80963">MSRIKEILRQKVFSQYDDPDLWVKNYLTNPPVSEEELEHLRSVMQKDRALKKSDYERIVELVKVFPNKLHPELLHDTMCQISSRLPAVPGSGLVSTCRPILPSRNKIPDEVIPENPRRRGTKFSRLCPKCWQKYNPLLENYRCIICGAYVCQQCAFKVPKKILAVMCKECWEIAKCYCKTGDWFNQYVESKLPTPLKFDFQFIQPQSGNNKASGELVAHFAGKWGEKIKEKSKSSMSLPLRQNHENDTRLDKAQNPAEKSKSSMSLPLRQNHENDTRLDKAQNPAVSEQSTRVMKKRGRKRRFLRRKLTRNKFKNKSLESLKSNPKSVNEMKTLSHSALELNFPPSYQPSESLGKQVIPSNSEETGFIKFRKKSFDTMDRFNRLEIDVSMEYDVQDNQLAVTIWAVRNLSQEKQKIGIPYATVQLLPDDTKYNIKLLNPQKWNEVDSDFCKSVCFPIHVYDLNKKIIFIQLWCKKAIISRMTLGQVIIPVGEYNLNSIQRQTFRLLKGENHLSYLSMSPHYNGQIIIALRFSISESQKCMVLVTDGAIDLCGTLEVWIKKGINLSSKSSKEITSYVTVALTDENNVTESHNTDYIQRTNKPLWNSLLKFPDKYLSDLSKFTMKLTIWNRFNRTGPPELLGFVQLCTKGAEYKFENPTDEDTDCYQQCIRRPNTTLWDSIQSKPGTWVQETLNIHPPNLW</sequence>
<evidence type="ECO:0000313" key="3">
    <source>
        <dbReference type="Proteomes" id="UP000050795"/>
    </source>
</evidence>